<name>A0A0S6U8C4_NEOTH</name>
<protein>
    <submittedName>
        <fullName evidence="2">Uncharacterized protein</fullName>
    </submittedName>
</protein>
<accession>A0A0S6U8C4</accession>
<sequence length="200" mass="22486">MVVNEVGVIFTAIALVYSILGFSLMIGVPWPRALLYAVSPALALAALGGGSLLVDKATFYLALRQAAKKRLYTLRAFTEVGNEVWVTWLPGVRCVAGDRKIGEAFLADPMFGLFCWRDESSPDEWAELEELISEECRRENQGRVRVAALKGSALAEKLTRLGYSRMDIDDFKRAVEDWCNFMACRSELRDRQVMKRNKRG</sequence>
<keyword evidence="1" id="KW-0472">Membrane</keyword>
<feature type="transmembrane region" description="Helical" evidence="1">
    <location>
        <begin position="7"/>
        <end position="28"/>
    </location>
</feature>
<proteinExistence type="predicted"/>
<dbReference type="RefSeq" id="WP_025772919.1">
    <property type="nucleotide sequence ID" value="NZ_DF238840.1"/>
</dbReference>
<feature type="transmembrane region" description="Helical" evidence="1">
    <location>
        <begin position="34"/>
        <end position="54"/>
    </location>
</feature>
<gene>
    <name evidence="2" type="ORF">MTY_0030</name>
</gene>
<keyword evidence="1" id="KW-1133">Transmembrane helix</keyword>
<organism evidence="2">
    <name type="scientific">Moorella thermoacetica Y72</name>
    <dbReference type="NCBI Taxonomy" id="1325331"/>
    <lineage>
        <taxon>Bacteria</taxon>
        <taxon>Bacillati</taxon>
        <taxon>Bacillota</taxon>
        <taxon>Clostridia</taxon>
        <taxon>Neomoorellales</taxon>
        <taxon>Neomoorellaceae</taxon>
        <taxon>Neomoorella</taxon>
    </lineage>
</organism>
<evidence type="ECO:0000256" key="1">
    <source>
        <dbReference type="SAM" id="Phobius"/>
    </source>
</evidence>
<evidence type="ECO:0000313" key="2">
    <source>
        <dbReference type="EMBL" id="GAF24703.1"/>
    </source>
</evidence>
<keyword evidence="1" id="KW-0812">Transmembrane</keyword>
<dbReference type="Proteomes" id="UP000063718">
    <property type="component" value="Unassembled WGS sequence"/>
</dbReference>
<dbReference type="EMBL" id="DF238840">
    <property type="protein sequence ID" value="GAF24703.1"/>
    <property type="molecule type" value="Genomic_DNA"/>
</dbReference>
<reference evidence="2" key="1">
    <citation type="journal article" date="2014" name="Gene">
        <title>Genome-guided analysis of transformation efficiency and carbon dioxide assimilation by Moorella thermoacetica Y72.</title>
        <authorList>
            <person name="Tsukahara K."/>
            <person name="Kita A."/>
            <person name="Nakashimada Y."/>
            <person name="Hoshino T."/>
            <person name="Murakami K."/>
        </authorList>
    </citation>
    <scope>NUCLEOTIDE SEQUENCE [LARGE SCALE GENOMIC DNA]</scope>
    <source>
        <strain evidence="2">Y72</strain>
    </source>
</reference>
<dbReference type="AlphaFoldDB" id="A0A0S6U8C4"/>